<dbReference type="AlphaFoldDB" id="A0A9N7YGW5"/>
<sequence>MVRGTSNGAFLIEVAQYGVLLGFCVASVDPGREAACGETTRGEIRQSSAAAKCRAREGLETHHVFWMFPGLRR</sequence>
<organism evidence="1 2">
    <name type="scientific">Pleuronectes platessa</name>
    <name type="common">European plaice</name>
    <dbReference type="NCBI Taxonomy" id="8262"/>
    <lineage>
        <taxon>Eukaryota</taxon>
        <taxon>Metazoa</taxon>
        <taxon>Chordata</taxon>
        <taxon>Craniata</taxon>
        <taxon>Vertebrata</taxon>
        <taxon>Euteleostomi</taxon>
        <taxon>Actinopterygii</taxon>
        <taxon>Neopterygii</taxon>
        <taxon>Teleostei</taxon>
        <taxon>Neoteleostei</taxon>
        <taxon>Acanthomorphata</taxon>
        <taxon>Carangaria</taxon>
        <taxon>Pleuronectiformes</taxon>
        <taxon>Pleuronectoidei</taxon>
        <taxon>Pleuronectidae</taxon>
        <taxon>Pleuronectes</taxon>
    </lineage>
</organism>
<gene>
    <name evidence="1" type="ORF">PLEPLA_LOCUS13031</name>
</gene>
<proteinExistence type="predicted"/>
<comment type="caution">
    <text evidence="1">The sequence shown here is derived from an EMBL/GenBank/DDBJ whole genome shotgun (WGS) entry which is preliminary data.</text>
</comment>
<evidence type="ECO:0000313" key="1">
    <source>
        <dbReference type="EMBL" id="CAB1425101.1"/>
    </source>
</evidence>
<name>A0A9N7YGW5_PLEPL</name>
<accession>A0A9N7YGW5</accession>
<keyword evidence="2" id="KW-1185">Reference proteome</keyword>
<reference evidence="1" key="1">
    <citation type="submission" date="2020-03" db="EMBL/GenBank/DDBJ databases">
        <authorList>
            <person name="Weist P."/>
        </authorList>
    </citation>
    <scope>NUCLEOTIDE SEQUENCE</scope>
</reference>
<dbReference type="Proteomes" id="UP001153269">
    <property type="component" value="Unassembled WGS sequence"/>
</dbReference>
<protein>
    <submittedName>
        <fullName evidence="1">Uncharacterized protein</fullName>
    </submittedName>
</protein>
<dbReference type="EMBL" id="CADEAL010000779">
    <property type="protein sequence ID" value="CAB1425101.1"/>
    <property type="molecule type" value="Genomic_DNA"/>
</dbReference>
<evidence type="ECO:0000313" key="2">
    <source>
        <dbReference type="Proteomes" id="UP001153269"/>
    </source>
</evidence>